<keyword evidence="4" id="KW-1185">Reference proteome</keyword>
<organism evidence="3 4">
    <name type="scientific">Durusdinium trenchii</name>
    <dbReference type="NCBI Taxonomy" id="1381693"/>
    <lineage>
        <taxon>Eukaryota</taxon>
        <taxon>Sar</taxon>
        <taxon>Alveolata</taxon>
        <taxon>Dinophyceae</taxon>
        <taxon>Suessiales</taxon>
        <taxon>Symbiodiniaceae</taxon>
        <taxon>Durusdinium</taxon>
    </lineage>
</organism>
<evidence type="ECO:0000313" key="4">
    <source>
        <dbReference type="Proteomes" id="UP001642464"/>
    </source>
</evidence>
<dbReference type="InterPro" id="IPR023977">
    <property type="entry name" value="MbnP-like"/>
</dbReference>
<dbReference type="Pfam" id="PF20243">
    <property type="entry name" value="MbnP"/>
    <property type="match status" value="1"/>
</dbReference>
<dbReference type="NCBIfam" id="TIGR04052">
    <property type="entry name" value="MbnP_like_WxW"/>
    <property type="match status" value="1"/>
</dbReference>
<name>A0ABP0NRK4_9DINO</name>
<dbReference type="InterPro" id="IPR046863">
    <property type="entry name" value="MbnP-like_dom"/>
</dbReference>
<reference evidence="3 4" key="1">
    <citation type="submission" date="2024-02" db="EMBL/GenBank/DDBJ databases">
        <authorList>
            <person name="Chen Y."/>
            <person name="Shah S."/>
            <person name="Dougan E. K."/>
            <person name="Thang M."/>
            <person name="Chan C."/>
        </authorList>
    </citation>
    <scope>NUCLEOTIDE SEQUENCE [LARGE SCALE GENOMIC DNA]</scope>
</reference>
<accession>A0ABP0NRK4</accession>
<protein>
    <submittedName>
        <fullName evidence="3">Metallo-mystery pair system four-Cys motif protein</fullName>
    </submittedName>
</protein>
<evidence type="ECO:0000313" key="3">
    <source>
        <dbReference type="EMBL" id="CAK9066416.1"/>
    </source>
</evidence>
<keyword evidence="1" id="KW-0732">Signal</keyword>
<dbReference type="Proteomes" id="UP001642464">
    <property type="component" value="Unassembled WGS sequence"/>
</dbReference>
<dbReference type="EMBL" id="CAXAMM010030399">
    <property type="protein sequence ID" value="CAK9066416.1"/>
    <property type="molecule type" value="Genomic_DNA"/>
</dbReference>
<feature type="signal peptide" evidence="1">
    <location>
        <begin position="1"/>
        <end position="22"/>
    </location>
</feature>
<sequence length="388" mass="40821">MVRAFRHGWMALLFALTLVVAGVQFAGHSVRAEVTDPDLIAFLAAGGAVDDVCKTGGAAHDHGDCPFCRELDPLILPDLRATVRPFVPAEPVRLARVASSYVLDSMKRFAMTAALLAAHPAWADQPVEIRFAADLGGQPFSCEQTYGGLGATGAPVQVLDYRMFVSEPALTKADGTSVPIALDQDGAWQVENIGLLDFENATGSCTNGTAATNMTLRGTVPAGDYTGLSFTIGVPFDWNHGDPTVAPSPLNLTAMFWNWRGGYKFIKFETSPVTGDGMNLAAAAHSEGDGAGDAASGWFLHLGSTLCEAASRTDAPAAPCANPNVMQVTFDKFDPASQIVIIDPAPVIAAADLTVNTPDTSPGCMSFPNDPDCNSVLPRLGLAFNDFE</sequence>
<feature type="domain" description="Copper-binding protein MbnP-like" evidence="2">
    <location>
        <begin position="125"/>
        <end position="365"/>
    </location>
</feature>
<gene>
    <name evidence="3" type="ORF">SCF082_LOCUS33812</name>
</gene>
<feature type="chain" id="PRO_5045942376" evidence="1">
    <location>
        <begin position="23"/>
        <end position="388"/>
    </location>
</feature>
<evidence type="ECO:0000256" key="1">
    <source>
        <dbReference type="SAM" id="SignalP"/>
    </source>
</evidence>
<feature type="non-terminal residue" evidence="3">
    <location>
        <position position="388"/>
    </location>
</feature>
<comment type="caution">
    <text evidence="3">The sequence shown here is derived from an EMBL/GenBank/DDBJ whole genome shotgun (WGS) entry which is preliminary data.</text>
</comment>
<proteinExistence type="predicted"/>
<evidence type="ECO:0000259" key="2">
    <source>
        <dbReference type="Pfam" id="PF20243"/>
    </source>
</evidence>